<dbReference type="Gene3D" id="3.30.460.10">
    <property type="entry name" value="Beta Polymerase, domain 2"/>
    <property type="match status" value="1"/>
</dbReference>
<comment type="similarity">
    <text evidence="1 2">Belongs to the Iojap/RsfS family.</text>
</comment>
<comment type="function">
    <text evidence="2">Functions as a ribosomal silencing factor. Interacts with ribosomal protein uL14 (rplN), blocking formation of intersubunit bridge B8. Prevents association of the 30S and 50S ribosomal subunits and the formation of functional ribosomes, thus repressing translation.</text>
</comment>
<dbReference type="KEGG" id="mtt:Ftrac_1833"/>
<keyword evidence="2" id="KW-0678">Repressor</keyword>
<accession>E4TS81</accession>
<dbReference type="HOGENOM" id="CLU_092688_2_2_10"/>
<dbReference type="SUPFAM" id="SSF81301">
    <property type="entry name" value="Nucleotidyltransferase"/>
    <property type="match status" value="1"/>
</dbReference>
<dbReference type="InterPro" id="IPR043519">
    <property type="entry name" value="NT_sf"/>
</dbReference>
<sequence>MTGIDLWEFHVAVKNHDIHMNSEALSNIVVKGMQERKAQDITILDLTAVKNAVADYFVICSATSDTQADSISESIEKFVHKEANEKPWMTEGKNNKEWILIDFANVVAHVFKNDKRDHYNLESLWGDAKIIEVESV</sequence>
<dbReference type="GO" id="GO:0042256">
    <property type="term" value="P:cytosolic ribosome assembly"/>
    <property type="evidence" value="ECO:0007669"/>
    <property type="project" value="UniProtKB-UniRule"/>
</dbReference>
<dbReference type="AlphaFoldDB" id="E4TS81"/>
<dbReference type="eggNOG" id="COG0799">
    <property type="taxonomic scope" value="Bacteria"/>
</dbReference>
<keyword evidence="4" id="KW-1185">Reference proteome</keyword>
<dbReference type="RefSeq" id="WP_013453964.1">
    <property type="nucleotide sequence ID" value="NC_014759.1"/>
</dbReference>
<dbReference type="Proteomes" id="UP000008720">
    <property type="component" value="Chromosome"/>
</dbReference>
<dbReference type="STRING" id="643867.Ftrac_1833"/>
<dbReference type="PANTHER" id="PTHR21043">
    <property type="entry name" value="IOJAP SUPERFAMILY ORTHOLOG"/>
    <property type="match status" value="1"/>
</dbReference>
<evidence type="ECO:0000256" key="1">
    <source>
        <dbReference type="ARBA" id="ARBA00010574"/>
    </source>
</evidence>
<organism evidence="3 4">
    <name type="scientific">Marivirga tractuosa (strain ATCC 23168 / DSM 4126 / NBRC 15989 / NCIMB 1408 / VKM B-1430 / H-43)</name>
    <name type="common">Microscilla tractuosa</name>
    <name type="synonym">Flexibacter tractuosus</name>
    <dbReference type="NCBI Taxonomy" id="643867"/>
    <lineage>
        <taxon>Bacteria</taxon>
        <taxon>Pseudomonadati</taxon>
        <taxon>Bacteroidota</taxon>
        <taxon>Cytophagia</taxon>
        <taxon>Cytophagales</taxon>
        <taxon>Marivirgaceae</taxon>
        <taxon>Marivirga</taxon>
    </lineage>
</organism>
<evidence type="ECO:0000256" key="2">
    <source>
        <dbReference type="HAMAP-Rule" id="MF_01477"/>
    </source>
</evidence>
<dbReference type="InterPro" id="IPR004394">
    <property type="entry name" value="Iojap/RsfS/C7orf30"/>
</dbReference>
<protein>
    <recommendedName>
        <fullName evidence="2">Ribosomal silencing factor RsfS</fullName>
    </recommendedName>
</protein>
<evidence type="ECO:0000313" key="4">
    <source>
        <dbReference type="Proteomes" id="UP000008720"/>
    </source>
</evidence>
<dbReference type="GO" id="GO:0043023">
    <property type="term" value="F:ribosomal large subunit binding"/>
    <property type="evidence" value="ECO:0007669"/>
    <property type="project" value="TreeGrafter"/>
</dbReference>
<dbReference type="GO" id="GO:0017148">
    <property type="term" value="P:negative regulation of translation"/>
    <property type="evidence" value="ECO:0007669"/>
    <property type="project" value="UniProtKB-UniRule"/>
</dbReference>
<dbReference type="PANTHER" id="PTHR21043:SF0">
    <property type="entry name" value="MITOCHONDRIAL ASSEMBLY OF RIBOSOMAL LARGE SUBUNIT PROTEIN 1"/>
    <property type="match status" value="1"/>
</dbReference>
<dbReference type="Pfam" id="PF02410">
    <property type="entry name" value="RsfS"/>
    <property type="match status" value="1"/>
</dbReference>
<dbReference type="HAMAP" id="MF_01477">
    <property type="entry name" value="Iojap_RsfS"/>
    <property type="match status" value="1"/>
</dbReference>
<comment type="subunit">
    <text evidence="2">Interacts with ribosomal protein uL14 (rplN).</text>
</comment>
<evidence type="ECO:0000313" key="3">
    <source>
        <dbReference type="EMBL" id="ADR21821.1"/>
    </source>
</evidence>
<dbReference type="GO" id="GO:0005737">
    <property type="term" value="C:cytoplasm"/>
    <property type="evidence" value="ECO:0007669"/>
    <property type="project" value="UniProtKB-SubCell"/>
</dbReference>
<proteinExistence type="inferred from homology"/>
<dbReference type="EMBL" id="CP002349">
    <property type="protein sequence ID" value="ADR21821.1"/>
    <property type="molecule type" value="Genomic_DNA"/>
</dbReference>
<dbReference type="GO" id="GO:0090071">
    <property type="term" value="P:negative regulation of ribosome biogenesis"/>
    <property type="evidence" value="ECO:0007669"/>
    <property type="project" value="UniProtKB-UniRule"/>
</dbReference>
<gene>
    <name evidence="2" type="primary">rsfS</name>
    <name evidence="3" type="ordered locus">Ftrac_1833</name>
</gene>
<reference evidence="3 4" key="1">
    <citation type="journal article" date="2011" name="Stand. Genomic Sci.">
        <title>Complete genome sequence of Marivirga tractuosa type strain (H-43).</title>
        <authorList>
            <person name="Pagani I."/>
            <person name="Chertkov O."/>
            <person name="Lapidus A."/>
            <person name="Lucas S."/>
            <person name="Del Rio T.G."/>
            <person name="Tice H."/>
            <person name="Copeland A."/>
            <person name="Cheng J.F."/>
            <person name="Nolan M."/>
            <person name="Saunders E."/>
            <person name="Pitluck S."/>
            <person name="Held B."/>
            <person name="Goodwin L."/>
            <person name="Liolios K."/>
            <person name="Ovchinikova G."/>
            <person name="Ivanova N."/>
            <person name="Mavromatis K."/>
            <person name="Pati A."/>
            <person name="Chen A."/>
            <person name="Palaniappan K."/>
            <person name="Land M."/>
            <person name="Hauser L."/>
            <person name="Jeffries C.D."/>
            <person name="Detter J.C."/>
            <person name="Han C."/>
            <person name="Tapia R."/>
            <person name="Ngatchou-Djao O.D."/>
            <person name="Rohde M."/>
            <person name="Goker M."/>
            <person name="Spring S."/>
            <person name="Sikorski J."/>
            <person name="Woyke T."/>
            <person name="Bristow J."/>
            <person name="Eisen J.A."/>
            <person name="Markowitz V."/>
            <person name="Hugenholtz P."/>
            <person name="Klenk H.P."/>
            <person name="Kyrpides N.C."/>
        </authorList>
    </citation>
    <scope>NUCLEOTIDE SEQUENCE [LARGE SCALE GENOMIC DNA]</scope>
    <source>
        <strain evidence="4">ATCC 23168 / DSM 4126 / NBRC 15989 / NCIMB 1408 / VKM B-1430 / H-43</strain>
    </source>
</reference>
<dbReference type="NCBIfam" id="TIGR00090">
    <property type="entry name" value="rsfS_iojap_ybeB"/>
    <property type="match status" value="1"/>
</dbReference>
<comment type="subcellular location">
    <subcellularLocation>
        <location evidence="2">Cytoplasm</location>
    </subcellularLocation>
</comment>
<keyword evidence="2" id="KW-0810">Translation regulation</keyword>
<keyword evidence="2" id="KW-0963">Cytoplasm</keyword>
<name>E4TS81_MARTH</name>